<feature type="signal peptide" evidence="1">
    <location>
        <begin position="1"/>
        <end position="19"/>
    </location>
</feature>
<comment type="caution">
    <text evidence="2">The sequence shown here is derived from an EMBL/GenBank/DDBJ whole genome shotgun (WGS) entry which is preliminary data.</text>
</comment>
<proteinExistence type="predicted"/>
<dbReference type="Pfam" id="PF07040">
    <property type="entry name" value="DUF1326"/>
    <property type="match status" value="1"/>
</dbReference>
<gene>
    <name evidence="2" type="ORF">HYX28_02595</name>
</gene>
<dbReference type="InterPro" id="IPR009758">
    <property type="entry name" value="DUF1326"/>
</dbReference>
<evidence type="ECO:0000313" key="3">
    <source>
        <dbReference type="Proteomes" id="UP000779809"/>
    </source>
</evidence>
<accession>A0A932A8R2</accession>
<feature type="chain" id="PRO_5036974153" evidence="1">
    <location>
        <begin position="20"/>
        <end position="236"/>
    </location>
</feature>
<evidence type="ECO:0000313" key="2">
    <source>
        <dbReference type="EMBL" id="MBI2677649.1"/>
    </source>
</evidence>
<dbReference type="AlphaFoldDB" id="A0A932A8R2"/>
<organism evidence="2 3">
    <name type="scientific">Candidatus Korobacter versatilis</name>
    <dbReference type="NCBI Taxonomy" id="658062"/>
    <lineage>
        <taxon>Bacteria</taxon>
        <taxon>Pseudomonadati</taxon>
        <taxon>Acidobacteriota</taxon>
        <taxon>Terriglobia</taxon>
        <taxon>Terriglobales</taxon>
        <taxon>Candidatus Korobacteraceae</taxon>
        <taxon>Candidatus Korobacter</taxon>
    </lineage>
</organism>
<protein>
    <submittedName>
        <fullName evidence="2">DUF1326 domain-containing protein</fullName>
    </submittedName>
</protein>
<name>A0A932A8R2_9BACT</name>
<keyword evidence="1" id="KW-0732">Signal</keyword>
<reference evidence="2" key="1">
    <citation type="submission" date="2020-07" db="EMBL/GenBank/DDBJ databases">
        <title>Huge and variable diversity of episymbiotic CPR bacteria and DPANN archaea in groundwater ecosystems.</title>
        <authorList>
            <person name="He C.Y."/>
            <person name="Keren R."/>
            <person name="Whittaker M."/>
            <person name="Farag I.F."/>
            <person name="Doudna J."/>
            <person name="Cate J.H.D."/>
            <person name="Banfield J.F."/>
        </authorList>
    </citation>
    <scope>NUCLEOTIDE SEQUENCE</scope>
    <source>
        <strain evidence="2">NC_groundwater_580_Pr5_B-0.1um_64_19</strain>
    </source>
</reference>
<evidence type="ECO:0000256" key="1">
    <source>
        <dbReference type="SAM" id="SignalP"/>
    </source>
</evidence>
<sequence>MNRLARISLLLVAVLALMAANPTGPAWRMKADYVEACSCHLFCPCYFNKHAEHPTCEFNMAVKVKEGYSGKTNLAGAKYWLTGDLGDKWGTDKKGAWVVVSFDPSTTKAQRDALAPMILKTYGLEWSELKVQEAPVEITNFGGDVVEAKLGGGKMAHMKLKREPGMDGKGVVLKNVNYFGAQNNSGFWMYKSMNHSADVMGHQFDYAGRNAFLISIDSYEGTAAPAAMGGAAKKSK</sequence>
<dbReference type="EMBL" id="JACPNR010000004">
    <property type="protein sequence ID" value="MBI2677649.1"/>
    <property type="molecule type" value="Genomic_DNA"/>
</dbReference>
<dbReference type="Proteomes" id="UP000779809">
    <property type="component" value="Unassembled WGS sequence"/>
</dbReference>